<sequence>MADGGCTADLSGLTQQQQQKQRQQHTSGPVPQGVAVFQYSPSTPAPPNWTCVTPINSK</sequence>
<dbReference type="Proteomes" id="UP000828390">
    <property type="component" value="Unassembled WGS sequence"/>
</dbReference>
<name>A0A9D4JFK8_DREPO</name>
<organism evidence="2 3">
    <name type="scientific">Dreissena polymorpha</name>
    <name type="common">Zebra mussel</name>
    <name type="synonym">Mytilus polymorpha</name>
    <dbReference type="NCBI Taxonomy" id="45954"/>
    <lineage>
        <taxon>Eukaryota</taxon>
        <taxon>Metazoa</taxon>
        <taxon>Spiralia</taxon>
        <taxon>Lophotrochozoa</taxon>
        <taxon>Mollusca</taxon>
        <taxon>Bivalvia</taxon>
        <taxon>Autobranchia</taxon>
        <taxon>Heteroconchia</taxon>
        <taxon>Euheterodonta</taxon>
        <taxon>Imparidentia</taxon>
        <taxon>Neoheterodontei</taxon>
        <taxon>Myida</taxon>
        <taxon>Dreissenoidea</taxon>
        <taxon>Dreissenidae</taxon>
        <taxon>Dreissena</taxon>
    </lineage>
</organism>
<evidence type="ECO:0000313" key="2">
    <source>
        <dbReference type="EMBL" id="KAH3808144.1"/>
    </source>
</evidence>
<evidence type="ECO:0000313" key="3">
    <source>
        <dbReference type="Proteomes" id="UP000828390"/>
    </source>
</evidence>
<dbReference type="AlphaFoldDB" id="A0A9D4JFK8"/>
<comment type="caution">
    <text evidence="2">The sequence shown here is derived from an EMBL/GenBank/DDBJ whole genome shotgun (WGS) entry which is preliminary data.</text>
</comment>
<keyword evidence="3" id="KW-1185">Reference proteome</keyword>
<reference evidence="2" key="2">
    <citation type="submission" date="2020-11" db="EMBL/GenBank/DDBJ databases">
        <authorList>
            <person name="McCartney M.A."/>
            <person name="Auch B."/>
            <person name="Kono T."/>
            <person name="Mallez S."/>
            <person name="Becker A."/>
            <person name="Gohl D.M."/>
            <person name="Silverstein K.A.T."/>
            <person name="Koren S."/>
            <person name="Bechman K.B."/>
            <person name="Herman A."/>
            <person name="Abrahante J.E."/>
            <person name="Garbe J."/>
        </authorList>
    </citation>
    <scope>NUCLEOTIDE SEQUENCE</scope>
    <source>
        <strain evidence="2">Duluth1</strain>
        <tissue evidence="2">Whole animal</tissue>
    </source>
</reference>
<proteinExistence type="predicted"/>
<reference evidence="2" key="1">
    <citation type="journal article" date="2019" name="bioRxiv">
        <title>The Genome of the Zebra Mussel, Dreissena polymorpha: A Resource for Invasive Species Research.</title>
        <authorList>
            <person name="McCartney M.A."/>
            <person name="Auch B."/>
            <person name="Kono T."/>
            <person name="Mallez S."/>
            <person name="Zhang Y."/>
            <person name="Obille A."/>
            <person name="Becker A."/>
            <person name="Abrahante J.E."/>
            <person name="Garbe J."/>
            <person name="Badalamenti J.P."/>
            <person name="Herman A."/>
            <person name="Mangelson H."/>
            <person name="Liachko I."/>
            <person name="Sullivan S."/>
            <person name="Sone E.D."/>
            <person name="Koren S."/>
            <person name="Silverstein K.A.T."/>
            <person name="Beckman K.B."/>
            <person name="Gohl D.M."/>
        </authorList>
    </citation>
    <scope>NUCLEOTIDE SEQUENCE</scope>
    <source>
        <strain evidence="2">Duluth1</strain>
        <tissue evidence="2">Whole animal</tissue>
    </source>
</reference>
<gene>
    <name evidence="2" type="ORF">DPMN_136495</name>
</gene>
<accession>A0A9D4JFK8</accession>
<dbReference type="EMBL" id="JAIWYP010000006">
    <property type="protein sequence ID" value="KAH3808144.1"/>
    <property type="molecule type" value="Genomic_DNA"/>
</dbReference>
<evidence type="ECO:0000256" key="1">
    <source>
        <dbReference type="SAM" id="MobiDB-lite"/>
    </source>
</evidence>
<feature type="region of interest" description="Disordered" evidence="1">
    <location>
        <begin position="1"/>
        <end position="58"/>
    </location>
</feature>
<protein>
    <submittedName>
        <fullName evidence="2">Uncharacterized protein</fullName>
    </submittedName>
</protein>